<proteinExistence type="predicted"/>
<keyword evidence="2" id="KW-0472">Membrane</keyword>
<gene>
    <name evidence="3" type="ORF">GALL_230300</name>
</gene>
<reference evidence="3" key="1">
    <citation type="submission" date="2016-10" db="EMBL/GenBank/DDBJ databases">
        <title>Sequence of Gallionella enrichment culture.</title>
        <authorList>
            <person name="Poehlein A."/>
            <person name="Muehling M."/>
            <person name="Daniel R."/>
        </authorList>
    </citation>
    <scope>NUCLEOTIDE SEQUENCE</scope>
</reference>
<keyword evidence="2" id="KW-0812">Transmembrane</keyword>
<dbReference type="EMBL" id="MLJW01000175">
    <property type="protein sequence ID" value="OIQ95016.1"/>
    <property type="molecule type" value="Genomic_DNA"/>
</dbReference>
<evidence type="ECO:0000256" key="1">
    <source>
        <dbReference type="SAM" id="MobiDB-lite"/>
    </source>
</evidence>
<keyword evidence="2" id="KW-1133">Transmembrane helix</keyword>
<sequence length="80" mass="9296">MNIRSFGVLDWLMVLLFFASVVVVAHLYGLRGYVYDVVTLLMLLAVWVYAKFRERKNGAQRNRKLEPPSKEIEVRPPADE</sequence>
<feature type="region of interest" description="Disordered" evidence="1">
    <location>
        <begin position="58"/>
        <end position="80"/>
    </location>
</feature>
<evidence type="ECO:0000313" key="3">
    <source>
        <dbReference type="EMBL" id="OIQ95016.1"/>
    </source>
</evidence>
<protein>
    <submittedName>
        <fullName evidence="3">Uncharacterized protein</fullName>
    </submittedName>
</protein>
<comment type="caution">
    <text evidence="3">The sequence shown here is derived from an EMBL/GenBank/DDBJ whole genome shotgun (WGS) entry which is preliminary data.</text>
</comment>
<name>A0A1J5RFX3_9ZZZZ</name>
<dbReference type="AlphaFoldDB" id="A0A1J5RFX3"/>
<evidence type="ECO:0000256" key="2">
    <source>
        <dbReference type="SAM" id="Phobius"/>
    </source>
</evidence>
<organism evidence="3">
    <name type="scientific">mine drainage metagenome</name>
    <dbReference type="NCBI Taxonomy" id="410659"/>
    <lineage>
        <taxon>unclassified sequences</taxon>
        <taxon>metagenomes</taxon>
        <taxon>ecological metagenomes</taxon>
    </lineage>
</organism>
<accession>A0A1J5RFX3</accession>
<feature type="transmembrane region" description="Helical" evidence="2">
    <location>
        <begin position="33"/>
        <end position="52"/>
    </location>
</feature>
<feature type="transmembrane region" description="Helical" evidence="2">
    <location>
        <begin position="7"/>
        <end position="27"/>
    </location>
</feature>